<organism evidence="1 2">
    <name type="scientific">Bacillus subtilis</name>
    <dbReference type="NCBI Taxonomy" id="1423"/>
    <lineage>
        <taxon>Bacteria</taxon>
        <taxon>Bacillati</taxon>
        <taxon>Bacillota</taxon>
        <taxon>Bacilli</taxon>
        <taxon>Bacillales</taxon>
        <taxon>Bacillaceae</taxon>
        <taxon>Bacillus</taxon>
    </lineage>
</organism>
<protein>
    <submittedName>
        <fullName evidence="1">Uncharacterized protein</fullName>
    </submittedName>
</protein>
<sequence>MKCKNFLLSATKYEKSELKKDRRQKAYVSPFSSPCFLVIF</sequence>
<evidence type="ECO:0000313" key="1">
    <source>
        <dbReference type="EMBL" id="KIU10200.1"/>
    </source>
</evidence>
<reference evidence="1 2" key="1">
    <citation type="submission" date="2014-12" db="EMBL/GenBank/DDBJ databases">
        <title>Comparative genome analysis of Bacillus coagulans HM-08, Clostridium butyricum HM-68, Bacillus subtilis HM-66 and Bacillus licheniformis BL-09.</title>
        <authorList>
            <person name="Zhang H."/>
        </authorList>
    </citation>
    <scope>NUCLEOTIDE SEQUENCE [LARGE SCALE GENOMIC DNA]</scope>
    <source>
        <strain evidence="1 2">HM-66</strain>
    </source>
</reference>
<comment type="caution">
    <text evidence="1">The sequence shown here is derived from an EMBL/GenBank/DDBJ whole genome shotgun (WGS) entry which is preliminary data.</text>
</comment>
<dbReference type="STRING" id="483913.AN935_00235"/>
<name>A0A0D1KMX8_BACIU</name>
<dbReference type="EMBL" id="JXBC01000006">
    <property type="protein sequence ID" value="KIU10200.1"/>
    <property type="molecule type" value="Genomic_DNA"/>
</dbReference>
<dbReference type="Proteomes" id="UP000032247">
    <property type="component" value="Unassembled WGS sequence"/>
</dbReference>
<accession>A0A0D1KMX8</accession>
<dbReference type="AlphaFoldDB" id="A0A0D1KMX8"/>
<proteinExistence type="predicted"/>
<evidence type="ECO:0000313" key="2">
    <source>
        <dbReference type="Proteomes" id="UP000032247"/>
    </source>
</evidence>
<gene>
    <name evidence="1" type="ORF">SC09_Contig28orf00395</name>
</gene>